<evidence type="ECO:0000313" key="9">
    <source>
        <dbReference type="EMBL" id="ELA40921.1"/>
    </source>
</evidence>
<feature type="domain" description="ABC transporter" evidence="8">
    <location>
        <begin position="348"/>
        <end position="571"/>
    </location>
</feature>
<evidence type="ECO:0000259" key="8">
    <source>
        <dbReference type="PROSITE" id="PS50893"/>
    </source>
</evidence>
<dbReference type="OrthoDB" id="6500128at2759"/>
<evidence type="ECO:0000256" key="3">
    <source>
        <dbReference type="ARBA" id="ARBA00022741"/>
    </source>
</evidence>
<keyword evidence="10" id="KW-1185">Reference proteome</keyword>
<protein>
    <recommendedName>
        <fullName evidence="8">ABC transporter domain-containing protein</fullName>
    </recommendedName>
</protein>
<dbReference type="GO" id="GO:0005524">
    <property type="term" value="F:ATP binding"/>
    <property type="evidence" value="ECO:0007669"/>
    <property type="project" value="UniProtKB-KW"/>
</dbReference>
<dbReference type="InterPro" id="IPR027417">
    <property type="entry name" value="P-loop_NTPase"/>
</dbReference>
<dbReference type="GO" id="GO:0042626">
    <property type="term" value="F:ATPase-coupled transmembrane transporter activity"/>
    <property type="evidence" value="ECO:0007669"/>
    <property type="project" value="TreeGrafter"/>
</dbReference>
<dbReference type="AlphaFoldDB" id="L2GJ83"/>
<keyword evidence="2 7" id="KW-0812">Transmembrane</keyword>
<evidence type="ECO:0000256" key="5">
    <source>
        <dbReference type="ARBA" id="ARBA00022989"/>
    </source>
</evidence>
<keyword evidence="6 7" id="KW-0472">Membrane</keyword>
<comment type="subcellular location">
    <subcellularLocation>
        <location evidence="1">Membrane</location>
        <topology evidence="1">Multi-pass membrane protein</topology>
    </subcellularLocation>
</comment>
<sequence length="571" mass="65704">MCGWTDKNSPIPVLVRCFRANKILQILVPLSLAIIALSSYLNVLATNSFSATNTLYSRSKYADGFESFKLSLGIVFTHYFFSQLSEFISKVCSLVVFKAFLCESVNKYTQLDYSEFHMKGSAKIQDNISRSSRAAREVSIALFFEIPKAIIEFIFSFWSIYNLLNPKHFGIFIALFYVCVIFAFFIAFYAYKNDKMNIFLYKKSFTPLADILHNYDIMKAFNKERREARVYSDSLKPFVKRSQSFQACNAMLLFIQKTVLFLPHVYVFYNTSQGVVVWRSGESSLNLQELLEYNSFFNSLKKSVIALRDKVFILIKEMAEMKSDLSFSSKSDISETGLISKKSFDLSIRLRNVDLYAGNNLIQKNQSLIINKGDKIAITGVNGAGKSVFIKTLLKFFKNEGEFYIDDILVENISSKSLRELIAYVPQDPHIFNNTVLYNLGYSQKNIDEKKIHEYCQAFGLHEFFKSMRDGYYTESGEKGKYLSGGQKQRISFMRAVIKDAPIIVMDEPTANIDRTSELDLINKILTLCNDKTFILIVHNHDLLKKFDRILYFTKEGIIGYDSYEQFANRS</sequence>
<dbReference type="Proteomes" id="UP000011082">
    <property type="component" value="Unassembled WGS sequence"/>
</dbReference>
<dbReference type="PROSITE" id="PS50893">
    <property type="entry name" value="ABC_TRANSPORTER_2"/>
    <property type="match status" value="1"/>
</dbReference>
<dbReference type="GO" id="GO:0016887">
    <property type="term" value="F:ATP hydrolysis activity"/>
    <property type="evidence" value="ECO:0007669"/>
    <property type="project" value="InterPro"/>
</dbReference>
<dbReference type="PANTHER" id="PTHR24221">
    <property type="entry name" value="ATP-BINDING CASSETTE SUB-FAMILY B"/>
    <property type="match status" value="1"/>
</dbReference>
<dbReference type="SUPFAM" id="SSF52540">
    <property type="entry name" value="P-loop containing nucleoside triphosphate hydrolases"/>
    <property type="match status" value="1"/>
</dbReference>
<feature type="transmembrane region" description="Helical" evidence="7">
    <location>
        <begin position="23"/>
        <end position="41"/>
    </location>
</feature>
<evidence type="ECO:0000256" key="2">
    <source>
        <dbReference type="ARBA" id="ARBA00022692"/>
    </source>
</evidence>
<dbReference type="InParanoid" id="L2GJ83"/>
<keyword evidence="4" id="KW-0067">ATP-binding</keyword>
<dbReference type="InterPro" id="IPR003593">
    <property type="entry name" value="AAA+_ATPase"/>
</dbReference>
<dbReference type="OMA" id="SWDYGNL"/>
<feature type="transmembrane region" description="Helical" evidence="7">
    <location>
        <begin position="169"/>
        <end position="191"/>
    </location>
</feature>
<evidence type="ECO:0000256" key="1">
    <source>
        <dbReference type="ARBA" id="ARBA00004141"/>
    </source>
</evidence>
<keyword evidence="5 7" id="KW-1133">Transmembrane helix</keyword>
<evidence type="ECO:0000256" key="6">
    <source>
        <dbReference type="ARBA" id="ARBA00023136"/>
    </source>
</evidence>
<accession>L2GJ83</accession>
<dbReference type="InterPro" id="IPR036640">
    <property type="entry name" value="ABC1_TM_sf"/>
</dbReference>
<dbReference type="HOGENOM" id="CLU_000604_84_3_1"/>
<dbReference type="InterPro" id="IPR039421">
    <property type="entry name" value="Type_1_exporter"/>
</dbReference>
<dbReference type="PANTHER" id="PTHR24221:SF503">
    <property type="entry name" value="MITOCHONDRIAL POTASSIUM CHANNEL ATP-BINDING SUBUNIT"/>
    <property type="match status" value="1"/>
</dbReference>
<dbReference type="GeneID" id="19882771"/>
<dbReference type="Gene3D" id="3.40.50.300">
    <property type="entry name" value="P-loop containing nucleotide triphosphate hydrolases"/>
    <property type="match status" value="1"/>
</dbReference>
<dbReference type="EMBL" id="JH370155">
    <property type="protein sequence ID" value="ELA40921.1"/>
    <property type="molecule type" value="Genomic_DNA"/>
</dbReference>
<evidence type="ECO:0000256" key="4">
    <source>
        <dbReference type="ARBA" id="ARBA00022840"/>
    </source>
</evidence>
<name>L2GJ83_VITCO</name>
<organism evidence="9 10">
    <name type="scientific">Vittaforma corneae (strain ATCC 50505)</name>
    <name type="common">Microsporidian parasite</name>
    <name type="synonym">Nosema corneum</name>
    <dbReference type="NCBI Taxonomy" id="993615"/>
    <lineage>
        <taxon>Eukaryota</taxon>
        <taxon>Fungi</taxon>
        <taxon>Fungi incertae sedis</taxon>
        <taxon>Microsporidia</taxon>
        <taxon>Nosematidae</taxon>
        <taxon>Vittaforma</taxon>
    </lineage>
</organism>
<proteinExistence type="predicted"/>
<evidence type="ECO:0000313" key="10">
    <source>
        <dbReference type="Proteomes" id="UP000011082"/>
    </source>
</evidence>
<dbReference type="Gene3D" id="1.20.1560.10">
    <property type="entry name" value="ABC transporter type 1, transmembrane domain"/>
    <property type="match status" value="1"/>
</dbReference>
<reference evidence="10" key="1">
    <citation type="submission" date="2011-05" db="EMBL/GenBank/DDBJ databases">
        <title>The genome sequence of Vittaforma corneae strain ATCC 50505.</title>
        <authorList>
            <consortium name="The Broad Institute Genome Sequencing Platform"/>
            <person name="Cuomo C."/>
            <person name="Didier E."/>
            <person name="Bowers L."/>
            <person name="Young S.K."/>
            <person name="Zeng Q."/>
            <person name="Gargeya S."/>
            <person name="Fitzgerald M."/>
            <person name="Haas B."/>
            <person name="Abouelleil A."/>
            <person name="Alvarado L."/>
            <person name="Arachchi H.M."/>
            <person name="Berlin A."/>
            <person name="Chapman S.B."/>
            <person name="Gearin G."/>
            <person name="Goldberg J."/>
            <person name="Griggs A."/>
            <person name="Gujja S."/>
            <person name="Hansen M."/>
            <person name="Heiman D."/>
            <person name="Howarth C."/>
            <person name="Larimer J."/>
            <person name="Lui A."/>
            <person name="MacDonald P.J.P."/>
            <person name="McCowen C."/>
            <person name="Montmayeur A."/>
            <person name="Murphy C."/>
            <person name="Neiman D."/>
            <person name="Pearson M."/>
            <person name="Priest M."/>
            <person name="Roberts A."/>
            <person name="Saif S."/>
            <person name="Shea T."/>
            <person name="Sisk P."/>
            <person name="Stolte C."/>
            <person name="Sykes S."/>
            <person name="Wortman J."/>
            <person name="Nusbaum C."/>
            <person name="Birren B."/>
        </authorList>
    </citation>
    <scope>NUCLEOTIDE SEQUENCE [LARGE SCALE GENOMIC DNA]</scope>
    <source>
        <strain evidence="10">ATCC 50505</strain>
    </source>
</reference>
<dbReference type="GO" id="GO:0016020">
    <property type="term" value="C:membrane"/>
    <property type="evidence" value="ECO:0007669"/>
    <property type="project" value="UniProtKB-SubCell"/>
</dbReference>
<keyword evidence="3" id="KW-0547">Nucleotide-binding</keyword>
<dbReference type="Pfam" id="PF00005">
    <property type="entry name" value="ABC_tran"/>
    <property type="match status" value="1"/>
</dbReference>
<gene>
    <name evidence="9" type="ORF">VICG_02061</name>
</gene>
<dbReference type="VEuPathDB" id="MicrosporidiaDB:VICG_02061"/>
<dbReference type="STRING" id="993615.L2GJ83"/>
<evidence type="ECO:0000256" key="7">
    <source>
        <dbReference type="SAM" id="Phobius"/>
    </source>
</evidence>
<dbReference type="SMART" id="SM00382">
    <property type="entry name" value="AAA"/>
    <property type="match status" value="1"/>
</dbReference>
<dbReference type="InterPro" id="IPR003439">
    <property type="entry name" value="ABC_transporter-like_ATP-bd"/>
</dbReference>
<dbReference type="RefSeq" id="XP_007605506.1">
    <property type="nucleotide sequence ID" value="XM_007605444.1"/>
</dbReference>
<dbReference type="SUPFAM" id="SSF90123">
    <property type="entry name" value="ABC transporter transmembrane region"/>
    <property type="match status" value="1"/>
</dbReference>